<feature type="domain" description="Diels-Alderase C-terminal" evidence="3">
    <location>
        <begin position="202"/>
        <end position="353"/>
    </location>
</feature>
<keyword evidence="6" id="KW-1185">Reference proteome</keyword>
<evidence type="ECO:0000313" key="5">
    <source>
        <dbReference type="EMBL" id="KAK0645236.1"/>
    </source>
</evidence>
<proteinExistence type="inferred from homology"/>
<dbReference type="InterPro" id="IPR056402">
    <property type="entry name" value="DA_N"/>
</dbReference>
<comment type="similarity">
    <text evidence="2">Belongs to the Diels-Alderase family.</text>
</comment>
<evidence type="ECO:0000256" key="1">
    <source>
        <dbReference type="ARBA" id="ARBA00023235"/>
    </source>
</evidence>
<name>A0AA39Y535_9PEZI</name>
<organism evidence="5 6">
    <name type="scientific">Lasiodiplodia hormozganensis</name>
    <dbReference type="NCBI Taxonomy" id="869390"/>
    <lineage>
        <taxon>Eukaryota</taxon>
        <taxon>Fungi</taxon>
        <taxon>Dikarya</taxon>
        <taxon>Ascomycota</taxon>
        <taxon>Pezizomycotina</taxon>
        <taxon>Dothideomycetes</taxon>
        <taxon>Dothideomycetes incertae sedis</taxon>
        <taxon>Botryosphaeriales</taxon>
        <taxon>Botryosphaeriaceae</taxon>
        <taxon>Lasiodiplodia</taxon>
    </lineage>
</organism>
<comment type="caution">
    <text evidence="5">The sequence shown here is derived from an EMBL/GenBank/DDBJ whole genome shotgun (WGS) entry which is preliminary data.</text>
</comment>
<evidence type="ECO:0000259" key="4">
    <source>
        <dbReference type="Pfam" id="PF24137"/>
    </source>
</evidence>
<dbReference type="EMBL" id="JAUJDW010000056">
    <property type="protein sequence ID" value="KAK0645236.1"/>
    <property type="molecule type" value="Genomic_DNA"/>
</dbReference>
<gene>
    <name evidence="5" type="ORF">DIS24_g8108</name>
</gene>
<dbReference type="Pfam" id="PF22903">
    <property type="entry name" value="DA_C"/>
    <property type="match status" value="1"/>
</dbReference>
<dbReference type="GO" id="GO:0016853">
    <property type="term" value="F:isomerase activity"/>
    <property type="evidence" value="ECO:0007669"/>
    <property type="project" value="UniProtKB-KW"/>
</dbReference>
<sequence length="371" mass="40131">MTQQFHVTAADGVAEGPAWTGHGNDAYPKYAALSKSHWEMWMLEGTEQTGSAGVTVTFFVDGSQTFHGKDPLHITFHALLPDGEIEKHHLIAESVTARETATHIIIEWPGKGGGSSRIEIAHDHSAATAIFDVPEVRGRLTLTSYTRSPDPTAGPLAPAVSHRQVMTGAHAEADMEFPASGGSRRLQFAGKGGHDRCWMEASFPAILSDTTYVRGHAGPFTFASLRIVSRIGDRKGKVCQKFRLLRDGVELFGSMNDTVSLTEDYFVLRSSHGGPVKGPFLDTTTGYRLDFVKPREGKHWAFEIAHDKVWWSMPLGPPPLVREGNSGFVSKVRGGEAGGETFDGAGDVGQIHMPELSTLMQLKAAASKGQA</sequence>
<protein>
    <submittedName>
        <fullName evidence="5">Uncharacterized protein</fullName>
    </submittedName>
</protein>
<evidence type="ECO:0000256" key="2">
    <source>
        <dbReference type="ARBA" id="ARBA00046325"/>
    </source>
</evidence>
<reference evidence="5" key="1">
    <citation type="submission" date="2023-06" db="EMBL/GenBank/DDBJ databases">
        <title>Multi-omics analyses reveal the molecular pathogenesis toolkit of Lasiodiplodia hormozganensis, a cross-kingdom pathogen.</title>
        <authorList>
            <person name="Felix C."/>
            <person name="Meneses R."/>
            <person name="Goncalves M.F.M."/>
            <person name="Tilleman L."/>
            <person name="Duarte A.S."/>
            <person name="Jorrin-Novo J.V."/>
            <person name="Van De Peer Y."/>
            <person name="Deforce D."/>
            <person name="Van Nieuwerburgh F."/>
            <person name="Esteves A.C."/>
            <person name="Alves A."/>
        </authorList>
    </citation>
    <scope>NUCLEOTIDE SEQUENCE</scope>
    <source>
        <strain evidence="5">CBS 339.90</strain>
    </source>
</reference>
<evidence type="ECO:0000259" key="3">
    <source>
        <dbReference type="Pfam" id="PF22903"/>
    </source>
</evidence>
<keyword evidence="1" id="KW-0413">Isomerase</keyword>
<evidence type="ECO:0000313" key="6">
    <source>
        <dbReference type="Proteomes" id="UP001175001"/>
    </source>
</evidence>
<dbReference type="Pfam" id="PF24137">
    <property type="entry name" value="DA_N"/>
    <property type="match status" value="1"/>
</dbReference>
<dbReference type="AlphaFoldDB" id="A0AA39Y535"/>
<dbReference type="InterPro" id="IPR054499">
    <property type="entry name" value="DA_C"/>
</dbReference>
<feature type="domain" description="Diels-Alderase N-terminal" evidence="4">
    <location>
        <begin position="10"/>
        <end position="198"/>
    </location>
</feature>
<accession>A0AA39Y535</accession>
<dbReference type="Proteomes" id="UP001175001">
    <property type="component" value="Unassembled WGS sequence"/>
</dbReference>